<accession>A0A1U7USW4</accession>
<sequence length="139" mass="16082">MLIFNCFMIIMEKSYCYCLNLQLQLTLHCLIDATDERMQQKMEEMEERMEQRMLEKFNAQKDAMEQEITVNVVARLQRLNPDLQLDPNMLMFSARASGEVFSTQQAAIQLINRPTACSYNQGGVDQEMEDGGNEDLEGQ</sequence>
<feature type="coiled-coil region" evidence="1">
    <location>
        <begin position="31"/>
        <end position="67"/>
    </location>
</feature>
<evidence type="ECO:0000313" key="3">
    <source>
        <dbReference type="RefSeq" id="XP_009759162.1"/>
    </source>
</evidence>
<gene>
    <name evidence="3" type="primary">LOC104211754</name>
</gene>
<dbReference type="Proteomes" id="UP000189701">
    <property type="component" value="Unplaced"/>
</dbReference>
<keyword evidence="1" id="KW-0175">Coiled coil</keyword>
<dbReference type="AlphaFoldDB" id="A0A1U7USW4"/>
<name>A0A1U7USW4_NICSY</name>
<dbReference type="GeneID" id="104211754"/>
<reference evidence="3" key="2">
    <citation type="submission" date="2025-08" db="UniProtKB">
        <authorList>
            <consortium name="RefSeq"/>
        </authorList>
    </citation>
    <scope>IDENTIFICATION</scope>
    <source>
        <tissue evidence="3">Leaf</tissue>
    </source>
</reference>
<keyword evidence="2" id="KW-1185">Reference proteome</keyword>
<proteinExistence type="predicted"/>
<organism evidence="2 3">
    <name type="scientific">Nicotiana sylvestris</name>
    <name type="common">Wood tobacco</name>
    <name type="synonym">South American tobacco</name>
    <dbReference type="NCBI Taxonomy" id="4096"/>
    <lineage>
        <taxon>Eukaryota</taxon>
        <taxon>Viridiplantae</taxon>
        <taxon>Streptophyta</taxon>
        <taxon>Embryophyta</taxon>
        <taxon>Tracheophyta</taxon>
        <taxon>Spermatophyta</taxon>
        <taxon>Magnoliopsida</taxon>
        <taxon>eudicotyledons</taxon>
        <taxon>Gunneridae</taxon>
        <taxon>Pentapetalae</taxon>
        <taxon>asterids</taxon>
        <taxon>lamiids</taxon>
        <taxon>Solanales</taxon>
        <taxon>Solanaceae</taxon>
        <taxon>Nicotianoideae</taxon>
        <taxon>Nicotianeae</taxon>
        <taxon>Nicotiana</taxon>
    </lineage>
</organism>
<dbReference type="RefSeq" id="XP_009759162.1">
    <property type="nucleotide sequence ID" value="XM_009760860.1"/>
</dbReference>
<reference evidence="2" key="1">
    <citation type="journal article" date="2013" name="Genome Biol.">
        <title>Reference genomes and transcriptomes of Nicotiana sylvestris and Nicotiana tomentosiformis.</title>
        <authorList>
            <person name="Sierro N."/>
            <person name="Battey J.N."/>
            <person name="Ouadi S."/>
            <person name="Bovet L."/>
            <person name="Goepfert S."/>
            <person name="Bakaher N."/>
            <person name="Peitsch M.C."/>
            <person name="Ivanov N.V."/>
        </authorList>
    </citation>
    <scope>NUCLEOTIDE SEQUENCE [LARGE SCALE GENOMIC DNA]</scope>
</reference>
<evidence type="ECO:0000313" key="2">
    <source>
        <dbReference type="Proteomes" id="UP000189701"/>
    </source>
</evidence>
<protein>
    <submittedName>
        <fullName evidence="3">Uncharacterized protein LOC104211754 isoform X1</fullName>
    </submittedName>
</protein>
<evidence type="ECO:0000256" key="1">
    <source>
        <dbReference type="SAM" id="Coils"/>
    </source>
</evidence>
<dbReference type="PANTHER" id="PTHR31881:SF6">
    <property type="entry name" value="OS09G0494600 PROTEIN"/>
    <property type="match status" value="1"/>
</dbReference>
<dbReference type="OrthoDB" id="1303271at2759"/>
<dbReference type="PANTHER" id="PTHR31881">
    <property type="match status" value="1"/>
</dbReference>
<dbReference type="KEGG" id="nsy:104211754"/>